<dbReference type="Gene3D" id="2.30.18.10">
    <property type="entry name" value="Transcription factor IIA (TFIIA), beta-barrel domain"/>
    <property type="match status" value="1"/>
</dbReference>
<evidence type="ECO:0000256" key="4">
    <source>
        <dbReference type="SAM" id="MobiDB-lite"/>
    </source>
</evidence>
<dbReference type="GeneID" id="34518919"/>
<dbReference type="EMBL" id="HG793126">
    <property type="protein sequence ID" value="CDK25519.1"/>
    <property type="molecule type" value="Genomic_DNA"/>
</dbReference>
<dbReference type="Proteomes" id="UP000019384">
    <property type="component" value="Unassembled WGS sequence"/>
</dbReference>
<name>W6MH47_9ASCO</name>
<dbReference type="GO" id="GO:0005672">
    <property type="term" value="C:transcription factor TFIIA complex"/>
    <property type="evidence" value="ECO:0007669"/>
    <property type="project" value="EnsemblFungi"/>
</dbReference>
<dbReference type="OrthoDB" id="586585at2759"/>
<dbReference type="CDD" id="cd10014">
    <property type="entry name" value="TFIIA_gamma_C"/>
    <property type="match status" value="1"/>
</dbReference>
<dbReference type="SUPFAM" id="SSF50784">
    <property type="entry name" value="Transcription factor IIA (TFIIA), beta-barrel domain"/>
    <property type="match status" value="1"/>
</dbReference>
<dbReference type="InterPro" id="IPR003194">
    <property type="entry name" value="TFIIA_gsu"/>
</dbReference>
<evidence type="ECO:0000256" key="3">
    <source>
        <dbReference type="ARBA" id="ARBA00023242"/>
    </source>
</evidence>
<dbReference type="RefSeq" id="XP_022457531.1">
    <property type="nucleotide sequence ID" value="XM_022603672.1"/>
</dbReference>
<proteinExistence type="predicted"/>
<dbReference type="AlphaFoldDB" id="W6MH47"/>
<dbReference type="PANTHER" id="PTHR10966">
    <property type="entry name" value="TRANSCRIPTION INITIATION FACTOR IIA SUBUNIT 2"/>
    <property type="match status" value="1"/>
</dbReference>
<organism evidence="6 7">
    <name type="scientific">Kuraishia capsulata CBS 1993</name>
    <dbReference type="NCBI Taxonomy" id="1382522"/>
    <lineage>
        <taxon>Eukaryota</taxon>
        <taxon>Fungi</taxon>
        <taxon>Dikarya</taxon>
        <taxon>Ascomycota</taxon>
        <taxon>Saccharomycotina</taxon>
        <taxon>Pichiomycetes</taxon>
        <taxon>Pichiales</taxon>
        <taxon>Pichiaceae</taxon>
        <taxon>Kuraishia</taxon>
    </lineage>
</organism>
<keyword evidence="3" id="KW-0539">Nucleus</keyword>
<evidence type="ECO:0000313" key="7">
    <source>
        <dbReference type="Proteomes" id="UP000019384"/>
    </source>
</evidence>
<keyword evidence="7" id="KW-1185">Reference proteome</keyword>
<gene>
    <name evidence="6" type="ORF">KUCA_T00001489001</name>
</gene>
<dbReference type="STRING" id="1382522.W6MH47"/>
<evidence type="ECO:0000259" key="5">
    <source>
        <dbReference type="Pfam" id="PF02751"/>
    </source>
</evidence>
<feature type="domain" description="Transcription initiation factor IIA gamma subunit C-terminal" evidence="5">
    <location>
        <begin position="70"/>
        <end position="112"/>
    </location>
</feature>
<reference evidence="6" key="1">
    <citation type="submission" date="2013-12" db="EMBL/GenBank/DDBJ databases">
        <authorList>
            <person name="Genoscope - CEA"/>
        </authorList>
    </citation>
    <scope>NUCLEOTIDE SEQUENCE</scope>
    <source>
        <strain evidence="6">CBS 1993</strain>
    </source>
</reference>
<dbReference type="GO" id="GO:0060261">
    <property type="term" value="P:positive regulation of transcription initiation by RNA polymerase II"/>
    <property type="evidence" value="ECO:0007669"/>
    <property type="project" value="EnsemblFungi"/>
</dbReference>
<dbReference type="InterPro" id="IPR015871">
    <property type="entry name" value="TFIIA_gsu_C"/>
</dbReference>
<protein>
    <recommendedName>
        <fullName evidence="5">Transcription initiation factor IIA gamma subunit C-terminal domain-containing protein</fullName>
    </recommendedName>
</protein>
<dbReference type="GO" id="GO:0051123">
    <property type="term" value="P:RNA polymerase II preinitiation complex assembly"/>
    <property type="evidence" value="ECO:0007669"/>
    <property type="project" value="EnsemblFungi"/>
</dbReference>
<sequence>MAQGIMSSTEGAHALGRDLLTPSTETRESSLKIEPGFLPSKDVTNSCVFQFDRVVSDNLKDRVKAKLAFKGHLHTYRFCDDVWTFIIKDVNIKLDQNESVTVDKFKIVACNSRRPGET</sequence>
<evidence type="ECO:0000313" key="6">
    <source>
        <dbReference type="EMBL" id="CDK25519.1"/>
    </source>
</evidence>
<reference evidence="6" key="2">
    <citation type="submission" date="2014-02" db="EMBL/GenBank/DDBJ databases">
        <title>Complete DNA sequence of /Kuraishia capsulata/ illustrates novel genomic features among budding yeasts (/Saccharomycotina/).</title>
        <authorList>
            <person name="Morales L."/>
            <person name="Noel B."/>
            <person name="Porcel B."/>
            <person name="Marcet-Houben M."/>
            <person name="Hullo M-F."/>
            <person name="Sacerdot C."/>
            <person name="Tekaia F."/>
            <person name="Leh-Louis V."/>
            <person name="Despons L."/>
            <person name="Khanna V."/>
            <person name="Aury J-M."/>
            <person name="Barbe V."/>
            <person name="Couloux A."/>
            <person name="Labadie K."/>
            <person name="Pelletier E."/>
            <person name="Souciet J-L."/>
            <person name="Boekhout T."/>
            <person name="Gabaldon T."/>
            <person name="Wincker P."/>
            <person name="Dujon B."/>
        </authorList>
    </citation>
    <scope>NUCLEOTIDE SEQUENCE</scope>
    <source>
        <strain evidence="6">CBS 1993</strain>
    </source>
</reference>
<dbReference type="FunFam" id="2.30.18.10:FF:000003">
    <property type="entry name" value="Transcription initiation factor IIA subunit 2"/>
    <property type="match status" value="1"/>
</dbReference>
<dbReference type="HOGENOM" id="CLU_112964_3_0_1"/>
<keyword evidence="2" id="KW-0804">Transcription</keyword>
<feature type="compositionally biased region" description="Polar residues" evidence="4">
    <location>
        <begin position="1"/>
        <end position="10"/>
    </location>
</feature>
<accession>W6MH47</accession>
<feature type="region of interest" description="Disordered" evidence="4">
    <location>
        <begin position="1"/>
        <end position="31"/>
    </location>
</feature>
<evidence type="ECO:0000256" key="1">
    <source>
        <dbReference type="ARBA" id="ARBA00004123"/>
    </source>
</evidence>
<dbReference type="GO" id="GO:0000979">
    <property type="term" value="F:RNA polymerase II core promoter sequence-specific DNA binding"/>
    <property type="evidence" value="ECO:0007669"/>
    <property type="project" value="EnsemblFungi"/>
</dbReference>
<comment type="subcellular location">
    <subcellularLocation>
        <location evidence="1">Nucleus</location>
    </subcellularLocation>
</comment>
<evidence type="ECO:0000256" key="2">
    <source>
        <dbReference type="ARBA" id="ARBA00023163"/>
    </source>
</evidence>
<dbReference type="Pfam" id="PF02751">
    <property type="entry name" value="TFIIA_gamma_C"/>
    <property type="match status" value="1"/>
</dbReference>
<dbReference type="InterPro" id="IPR009088">
    <property type="entry name" value="TFIIA_b-brl"/>
</dbReference>
<dbReference type="GO" id="GO:0017025">
    <property type="term" value="F:TBP-class protein binding"/>
    <property type="evidence" value="ECO:0007669"/>
    <property type="project" value="EnsemblFungi"/>
</dbReference>